<accession>A0ABU2NM19</accession>
<organism evidence="1 2">
    <name type="scientific">Pseudonocardia charpentierae</name>
    <dbReference type="NCBI Taxonomy" id="3075545"/>
    <lineage>
        <taxon>Bacteria</taxon>
        <taxon>Bacillati</taxon>
        <taxon>Actinomycetota</taxon>
        <taxon>Actinomycetes</taxon>
        <taxon>Pseudonocardiales</taxon>
        <taxon>Pseudonocardiaceae</taxon>
        <taxon>Pseudonocardia</taxon>
    </lineage>
</organism>
<dbReference type="EMBL" id="JAVREJ010000081">
    <property type="protein sequence ID" value="MDT0354083.1"/>
    <property type="molecule type" value="Genomic_DNA"/>
</dbReference>
<name>A0ABU2NM19_9PSEU</name>
<reference evidence="2" key="1">
    <citation type="submission" date="2023-07" db="EMBL/GenBank/DDBJ databases">
        <title>30 novel species of actinomycetes from the DSMZ collection.</title>
        <authorList>
            <person name="Nouioui I."/>
        </authorList>
    </citation>
    <scope>NUCLEOTIDE SEQUENCE [LARGE SCALE GENOMIC DNA]</scope>
    <source>
        <strain evidence="2">DSM 45834</strain>
    </source>
</reference>
<evidence type="ECO:0000313" key="1">
    <source>
        <dbReference type="EMBL" id="MDT0354083.1"/>
    </source>
</evidence>
<evidence type="ECO:0008006" key="3">
    <source>
        <dbReference type="Google" id="ProtNLM"/>
    </source>
</evidence>
<protein>
    <recommendedName>
        <fullName evidence="3">MarR family transcriptional regulator</fullName>
    </recommendedName>
</protein>
<dbReference type="Proteomes" id="UP001183202">
    <property type="component" value="Unassembled WGS sequence"/>
</dbReference>
<comment type="caution">
    <text evidence="1">The sequence shown here is derived from an EMBL/GenBank/DDBJ whole genome shotgun (WGS) entry which is preliminary data.</text>
</comment>
<keyword evidence="2" id="KW-1185">Reference proteome</keyword>
<gene>
    <name evidence="1" type="ORF">RM445_31930</name>
</gene>
<sequence length="534" mass="59258">MATVTVNDVLEGHVALDLECLDRIYLNAYVPNLQVGGQVVSFLTAHLGYPIPSPAVFDKIGTGFRRAVARFAEEEHIPVVRFTKTDRKIETMRPYLAAQARTGRSGVAAIGVAQEYASVFTGTKKTGSNGVAWFSFTKADRRVTCYYFYLWDTEFGPAFVKICAYFPYPAKIWINGHEWAKRQALHAGIGFTELSNGFAATDDPAGLQGICDRLGPEQITAFADHWFAVLPVPLTATDQAAGYWWELSMRQIEVSRTIVFAAPRHARGFFEALVADNLDIGRPEQVELIFGRRTRGAIPPAAFKTKVVTRGVDVTVNAFYKHSRIKQYLKDGRALRVETVINDPYDLSCQRRLHNLPDLQAKARAANRRLLDTERVGQGCVLASPAFERIAHPTTTVDGRRAPALRFGDPRVQALAGALSVNLLAVTGITNKSLRALMTGLLGEPYPMNRASYDLTRLRRNGLITRVQRRNLYRLTDDGLAFAIFYTKVHDRVLRPLIATDRPQAPPPVRAALRTLATHIDTRLAQARLPSAAA</sequence>
<evidence type="ECO:0000313" key="2">
    <source>
        <dbReference type="Proteomes" id="UP001183202"/>
    </source>
</evidence>
<proteinExistence type="predicted"/>
<dbReference type="RefSeq" id="WP_311560591.1">
    <property type="nucleotide sequence ID" value="NZ_JAVREJ010000081.1"/>
</dbReference>